<dbReference type="AlphaFoldDB" id="A0A3M8P534"/>
<dbReference type="Proteomes" id="UP000275473">
    <property type="component" value="Unassembled WGS sequence"/>
</dbReference>
<sequence>MYLLWITQIVFNTGSNFTRFKCAYKKLSPAHQAAVDSAITTLANGKPYSDGLRVKKMQGTGKKSIMKASPTMDVRITFEFDNPDQIIFRNVGDHDITLNNP</sequence>
<dbReference type="InterPro" id="IPR035093">
    <property type="entry name" value="RelE/ParE_toxin_dom_sf"/>
</dbReference>
<organism evidence="1 2">
    <name type="scientific">Planococcus salinus</name>
    <dbReference type="NCBI Taxonomy" id="1848460"/>
    <lineage>
        <taxon>Bacteria</taxon>
        <taxon>Bacillati</taxon>
        <taxon>Bacillota</taxon>
        <taxon>Bacilli</taxon>
        <taxon>Bacillales</taxon>
        <taxon>Caryophanaceae</taxon>
        <taxon>Planococcus</taxon>
    </lineage>
</organism>
<proteinExistence type="predicted"/>
<evidence type="ECO:0000313" key="1">
    <source>
        <dbReference type="EMBL" id="RNF38777.1"/>
    </source>
</evidence>
<keyword evidence="2" id="KW-1185">Reference proteome</keyword>
<dbReference type="SUPFAM" id="SSF143011">
    <property type="entry name" value="RelE-like"/>
    <property type="match status" value="1"/>
</dbReference>
<protein>
    <submittedName>
        <fullName evidence="1">Cytotoxin</fullName>
    </submittedName>
</protein>
<name>A0A3M8P534_9BACL</name>
<accession>A0A3M8P534</accession>
<dbReference type="EMBL" id="RIAX01000010">
    <property type="protein sequence ID" value="RNF38777.1"/>
    <property type="molecule type" value="Genomic_DNA"/>
</dbReference>
<comment type="caution">
    <text evidence="1">The sequence shown here is derived from an EMBL/GenBank/DDBJ whole genome shotgun (WGS) entry which is preliminary data.</text>
</comment>
<evidence type="ECO:0000313" key="2">
    <source>
        <dbReference type="Proteomes" id="UP000275473"/>
    </source>
</evidence>
<reference evidence="1 2" key="1">
    <citation type="journal article" date="2018" name="Int. J. Syst. Evol. Microbiol.">
        <title>Planococcus salinus sp. nov., a moderately halophilic bacterium isolated from a saline-alkali soil.</title>
        <authorList>
            <person name="Gan L."/>
        </authorList>
    </citation>
    <scope>NUCLEOTIDE SEQUENCE [LARGE SCALE GENOMIC DNA]</scope>
    <source>
        <strain evidence="1 2">LCB217</strain>
    </source>
</reference>
<dbReference type="Gene3D" id="3.30.2310.20">
    <property type="entry name" value="RelE-like"/>
    <property type="match status" value="1"/>
</dbReference>
<dbReference type="RefSeq" id="WP_123166116.1">
    <property type="nucleotide sequence ID" value="NZ_RIAX01000010.1"/>
</dbReference>
<gene>
    <name evidence="1" type="ORF">EEX84_13170</name>
</gene>
<dbReference type="OrthoDB" id="5521312at2"/>